<evidence type="ECO:0000256" key="6">
    <source>
        <dbReference type="ARBA" id="ARBA00022723"/>
    </source>
</evidence>
<comment type="catalytic activity">
    <reaction evidence="10">
        <text>L-threonyl-[protein] + FAD = FMN-L-threonyl-[protein] + AMP + H(+)</text>
        <dbReference type="Rhea" id="RHEA:36847"/>
        <dbReference type="Rhea" id="RHEA-COMP:11060"/>
        <dbReference type="Rhea" id="RHEA-COMP:11061"/>
        <dbReference type="ChEBI" id="CHEBI:15378"/>
        <dbReference type="ChEBI" id="CHEBI:30013"/>
        <dbReference type="ChEBI" id="CHEBI:57692"/>
        <dbReference type="ChEBI" id="CHEBI:74257"/>
        <dbReference type="ChEBI" id="CHEBI:456215"/>
        <dbReference type="EC" id="2.7.1.180"/>
    </reaction>
</comment>
<evidence type="ECO:0000256" key="8">
    <source>
        <dbReference type="ARBA" id="ARBA00022842"/>
    </source>
</evidence>
<evidence type="ECO:0000313" key="13">
    <source>
        <dbReference type="Proteomes" id="UP000318288"/>
    </source>
</evidence>
<comment type="cofactor">
    <cofactor evidence="1">
        <name>Mg(2+)</name>
        <dbReference type="ChEBI" id="CHEBI:18420"/>
    </cofactor>
</comment>
<dbReference type="Gene3D" id="3.10.520.10">
    <property type="entry name" value="ApbE-like domains"/>
    <property type="match status" value="1"/>
</dbReference>
<keyword evidence="6" id="KW-0479">Metal-binding</keyword>
<dbReference type="Pfam" id="PF02424">
    <property type="entry name" value="ApbE"/>
    <property type="match status" value="1"/>
</dbReference>
<dbReference type="OrthoDB" id="9778595at2"/>
<dbReference type="PANTHER" id="PTHR30040:SF2">
    <property type="entry name" value="FAD:PROTEIN FMN TRANSFERASE"/>
    <property type="match status" value="1"/>
</dbReference>
<evidence type="ECO:0000256" key="3">
    <source>
        <dbReference type="ARBA" id="ARBA00016337"/>
    </source>
</evidence>
<keyword evidence="13" id="KW-1185">Reference proteome</keyword>
<comment type="caution">
    <text evidence="12">The sequence shown here is derived from an EMBL/GenBank/DDBJ whole genome shotgun (WGS) entry which is preliminary data.</text>
</comment>
<evidence type="ECO:0000256" key="5">
    <source>
        <dbReference type="ARBA" id="ARBA00022679"/>
    </source>
</evidence>
<sequence length="378" mass="40659">MKPDPNDTSGPDPQPPKVENTPKSDVDGGMITHVTHRAMATDFVVMLPEHAADAVEVVVVALEMLDSIEESLTIYQAGSEISRLNRDGAAGPVKLSQSTFELLEKSILWSRRTNGAFDVTAGPLVEAWGFTRRAGSKPTGEEIETALRRVGYANILLDAEARTARFAVPGMAINLGAIGKGDALDRLAAHLKKSGVMDFLIHGGNSSLIGAGNQSLGNPRGWAVGLAHPTKPQRRLGGIWLKDQSLATSGSGKQFFHHQGRRYGHVIDPRTGYPAGNLMSLTVLMPSAADADAAATGLFVAGSEWIRNRVDDEDDNDIEADSLDECESDQDWTRSPMILAAQGIRQDEVDVETMGTIDWIDPPKSMSASSPRLEQRKG</sequence>
<dbReference type="Proteomes" id="UP000318288">
    <property type="component" value="Unassembled WGS sequence"/>
</dbReference>
<evidence type="ECO:0000313" key="12">
    <source>
        <dbReference type="EMBL" id="TWU48496.1"/>
    </source>
</evidence>
<protein>
    <recommendedName>
        <fullName evidence="3">FAD:protein FMN transferase</fullName>
        <ecNumber evidence="2">2.7.1.180</ecNumber>
    </recommendedName>
    <alternativeName>
        <fullName evidence="9">Flavin transferase</fullName>
    </alternativeName>
</protein>
<feature type="region of interest" description="Disordered" evidence="11">
    <location>
        <begin position="1"/>
        <end position="29"/>
    </location>
</feature>
<evidence type="ECO:0000256" key="4">
    <source>
        <dbReference type="ARBA" id="ARBA00022630"/>
    </source>
</evidence>
<dbReference type="GO" id="GO:0046872">
    <property type="term" value="F:metal ion binding"/>
    <property type="evidence" value="ECO:0007669"/>
    <property type="project" value="UniProtKB-KW"/>
</dbReference>
<evidence type="ECO:0000256" key="1">
    <source>
        <dbReference type="ARBA" id="ARBA00001946"/>
    </source>
</evidence>
<keyword evidence="8" id="KW-0460">Magnesium</keyword>
<dbReference type="GO" id="GO:0016740">
    <property type="term" value="F:transferase activity"/>
    <property type="evidence" value="ECO:0007669"/>
    <property type="project" value="UniProtKB-KW"/>
</dbReference>
<reference evidence="12 13" key="1">
    <citation type="submission" date="2019-02" db="EMBL/GenBank/DDBJ databases">
        <title>Deep-cultivation of Planctomycetes and their phenomic and genomic characterization uncovers novel biology.</title>
        <authorList>
            <person name="Wiegand S."/>
            <person name="Jogler M."/>
            <person name="Boedeker C."/>
            <person name="Pinto D."/>
            <person name="Vollmers J."/>
            <person name="Rivas-Marin E."/>
            <person name="Kohn T."/>
            <person name="Peeters S.H."/>
            <person name="Heuer A."/>
            <person name="Rast P."/>
            <person name="Oberbeckmann S."/>
            <person name="Bunk B."/>
            <person name="Jeske O."/>
            <person name="Meyerdierks A."/>
            <person name="Storesund J.E."/>
            <person name="Kallscheuer N."/>
            <person name="Luecker S."/>
            <person name="Lage O.M."/>
            <person name="Pohl T."/>
            <person name="Merkel B.J."/>
            <person name="Hornburger P."/>
            <person name="Mueller R.-W."/>
            <person name="Bruemmer F."/>
            <person name="Labrenz M."/>
            <person name="Spormann A.M."/>
            <person name="Op Den Camp H."/>
            <person name="Overmann J."/>
            <person name="Amann R."/>
            <person name="Jetten M.S.M."/>
            <person name="Mascher T."/>
            <person name="Medema M.H."/>
            <person name="Devos D.P."/>
            <person name="Kaster A.-K."/>
            <person name="Ovreas L."/>
            <person name="Rohde M."/>
            <person name="Galperin M.Y."/>
            <person name="Jogler C."/>
        </authorList>
    </citation>
    <scope>NUCLEOTIDE SEQUENCE [LARGE SCALE GENOMIC DNA]</scope>
    <source>
        <strain evidence="12 13">Poly51</strain>
    </source>
</reference>
<evidence type="ECO:0000256" key="7">
    <source>
        <dbReference type="ARBA" id="ARBA00022827"/>
    </source>
</evidence>
<accession>A0A5C6ELJ8</accession>
<evidence type="ECO:0000256" key="2">
    <source>
        <dbReference type="ARBA" id="ARBA00011955"/>
    </source>
</evidence>
<feature type="region of interest" description="Disordered" evidence="11">
    <location>
        <begin position="358"/>
        <end position="378"/>
    </location>
</feature>
<keyword evidence="12" id="KW-0449">Lipoprotein</keyword>
<proteinExistence type="predicted"/>
<dbReference type="PANTHER" id="PTHR30040">
    <property type="entry name" value="THIAMINE BIOSYNTHESIS LIPOPROTEIN APBE"/>
    <property type="match status" value="1"/>
</dbReference>
<name>A0A5C6ELJ8_9BACT</name>
<keyword evidence="5" id="KW-0808">Transferase</keyword>
<organism evidence="12 13">
    <name type="scientific">Rubripirellula tenax</name>
    <dbReference type="NCBI Taxonomy" id="2528015"/>
    <lineage>
        <taxon>Bacteria</taxon>
        <taxon>Pseudomonadati</taxon>
        <taxon>Planctomycetota</taxon>
        <taxon>Planctomycetia</taxon>
        <taxon>Pirellulales</taxon>
        <taxon>Pirellulaceae</taxon>
        <taxon>Rubripirellula</taxon>
    </lineage>
</organism>
<dbReference type="SUPFAM" id="SSF143631">
    <property type="entry name" value="ApbE-like"/>
    <property type="match status" value="1"/>
</dbReference>
<evidence type="ECO:0000256" key="9">
    <source>
        <dbReference type="ARBA" id="ARBA00031306"/>
    </source>
</evidence>
<evidence type="ECO:0000256" key="11">
    <source>
        <dbReference type="SAM" id="MobiDB-lite"/>
    </source>
</evidence>
<dbReference type="EC" id="2.7.1.180" evidence="2"/>
<keyword evidence="4" id="KW-0285">Flavoprotein</keyword>
<gene>
    <name evidence="12" type="primary">apbE_1</name>
    <name evidence="12" type="ORF">Poly51_43940</name>
</gene>
<keyword evidence="7" id="KW-0274">FAD</keyword>
<dbReference type="InterPro" id="IPR024932">
    <property type="entry name" value="ApbE"/>
</dbReference>
<dbReference type="AlphaFoldDB" id="A0A5C6ELJ8"/>
<dbReference type="RefSeq" id="WP_146459871.1">
    <property type="nucleotide sequence ID" value="NZ_SJPW01000006.1"/>
</dbReference>
<dbReference type="InterPro" id="IPR003374">
    <property type="entry name" value="ApbE-like_sf"/>
</dbReference>
<feature type="compositionally biased region" description="Polar residues" evidence="11">
    <location>
        <begin position="1"/>
        <end position="11"/>
    </location>
</feature>
<dbReference type="EMBL" id="SJPW01000006">
    <property type="protein sequence ID" value="TWU48496.1"/>
    <property type="molecule type" value="Genomic_DNA"/>
</dbReference>
<evidence type="ECO:0000256" key="10">
    <source>
        <dbReference type="ARBA" id="ARBA00048540"/>
    </source>
</evidence>